<dbReference type="STRING" id="56484.A0A1Y2FDC9"/>
<keyword evidence="3" id="KW-0268">Exocytosis</keyword>
<evidence type="ECO:0000256" key="1">
    <source>
        <dbReference type="ARBA" id="ARBA00006572"/>
    </source>
</evidence>
<dbReference type="Pfam" id="PF07393">
    <property type="entry name" value="Sec10_HB"/>
    <property type="match status" value="1"/>
</dbReference>
<evidence type="ECO:0000256" key="5">
    <source>
        <dbReference type="SAM" id="Coils"/>
    </source>
</evidence>
<evidence type="ECO:0000256" key="2">
    <source>
        <dbReference type="ARBA" id="ARBA00022448"/>
    </source>
</evidence>
<dbReference type="InterPro" id="IPR048625">
    <property type="entry name" value="Sec10_N"/>
</dbReference>
<evidence type="ECO:0000256" key="4">
    <source>
        <dbReference type="ARBA" id="ARBA00023054"/>
    </source>
</evidence>
<dbReference type="Proteomes" id="UP000193685">
    <property type="component" value="Unassembled WGS sequence"/>
</dbReference>
<dbReference type="InterPro" id="IPR048627">
    <property type="entry name" value="Sec10_HB"/>
</dbReference>
<feature type="domain" description="Exocyst complex component Sec10-like alpha-helical bundle" evidence="6">
    <location>
        <begin position="173"/>
        <end position="769"/>
    </location>
</feature>
<evidence type="ECO:0000313" key="8">
    <source>
        <dbReference type="EMBL" id="ORY81928.1"/>
    </source>
</evidence>
<dbReference type="GO" id="GO:0006893">
    <property type="term" value="P:Golgi to plasma membrane transport"/>
    <property type="evidence" value="ECO:0007669"/>
    <property type="project" value="TreeGrafter"/>
</dbReference>
<evidence type="ECO:0000259" key="6">
    <source>
        <dbReference type="Pfam" id="PF07393"/>
    </source>
</evidence>
<evidence type="ECO:0000313" key="9">
    <source>
        <dbReference type="Proteomes" id="UP000193685"/>
    </source>
</evidence>
<organism evidence="8 9">
    <name type="scientific">Protomyces lactucae-debilis</name>
    <dbReference type="NCBI Taxonomy" id="2754530"/>
    <lineage>
        <taxon>Eukaryota</taxon>
        <taxon>Fungi</taxon>
        <taxon>Dikarya</taxon>
        <taxon>Ascomycota</taxon>
        <taxon>Taphrinomycotina</taxon>
        <taxon>Taphrinomycetes</taxon>
        <taxon>Taphrinales</taxon>
        <taxon>Protomycetaceae</taxon>
        <taxon>Protomyces</taxon>
    </lineage>
</organism>
<keyword evidence="4 5" id="KW-0175">Coiled coil</keyword>
<dbReference type="GO" id="GO:0000145">
    <property type="term" value="C:exocyst"/>
    <property type="evidence" value="ECO:0007669"/>
    <property type="project" value="TreeGrafter"/>
</dbReference>
<dbReference type="Pfam" id="PF20667">
    <property type="entry name" value="Sec10_N"/>
    <property type="match status" value="1"/>
</dbReference>
<comment type="caution">
    <text evidence="8">The sequence shown here is derived from an EMBL/GenBank/DDBJ whole genome shotgun (WGS) entry which is preliminary data.</text>
</comment>
<name>A0A1Y2FDC9_PROLT</name>
<keyword evidence="9" id="KW-1185">Reference proteome</keyword>
<dbReference type="OMA" id="PLCKHHY"/>
<sequence>MSRPSGLGVDSQLAELIEPAAFQGKFDIRAFIEQLSGRQVRLQRADPGDAFEPKPLIRDFEQALAQLTELKEQLDAEHSKSQQAIKQAEVQHARRVKQLDARFAATVNSFQSLDEMIAGAGQSTVEIGRSLELLSSQLGRAQASARVLSTYLALRENDRALNDLSRKKMTVEEAKFVRSLLQVCRDVELKGNNNTTDSLERFTETIERDVLAEFDEAYRQGDLGAMSRCATVLYEFNGGDSVHRAFVNQHDFFFRPEDEFVAHGDLWTALADPDAEPPGLDPSLVVLFREIKRTLKDEFQMMHRIFPKAVTVKSLFLQRIFAQTIQLRLEEVLTYAENTSTLAYLRTLQNTHSLVGALVDTVKNMPSSETEDSQLLITVLDTNEEDLFVPYLESGRYVEKEKKSLSELYSSLLYKFTRFHDARKNQKSTTYFDRMVGKLNTKEDGGRVGGLLRLAGIERKPTVIRNSREPSDVELDLDVSDGELKADYVRRMLKWHAEAVGRCVELSQGEVARDALAFLGVLFDYSLQYLETWLDRALDELIAADSKLEPTFECFSGIRQSSSIARLLFTYVDTVILPLAGSNLSVKRDMTVRIGNNTNRINGKINALVQRTVDATLQWTSMLLSKQQKRDYKAREEDINLSTLQTPTNQQVVTFLRFVGDKAEEYMTGSNKDSFLLEVGVGVQHLLLDHYKRFAVNATGGLVATKDISLYQSCIHGWGLPVLDQRFRLLQELGNLFVVKPENITQLARQGELAKLRPNDIQPYLACRDNGSTQSTYPTNERTAHAPMAYYGM</sequence>
<protein>
    <submittedName>
        <fullName evidence="8">Exocyst complex component Sec10-like protein</fullName>
    </submittedName>
</protein>
<evidence type="ECO:0000256" key="3">
    <source>
        <dbReference type="ARBA" id="ARBA00022483"/>
    </source>
</evidence>
<proteinExistence type="inferred from homology"/>
<dbReference type="EMBL" id="MCFI01000010">
    <property type="protein sequence ID" value="ORY81928.1"/>
    <property type="molecule type" value="Genomic_DNA"/>
</dbReference>
<dbReference type="AlphaFoldDB" id="A0A1Y2FDC9"/>
<evidence type="ECO:0000259" key="7">
    <source>
        <dbReference type="Pfam" id="PF20667"/>
    </source>
</evidence>
<gene>
    <name evidence="8" type="ORF">BCR37DRAFT_24130</name>
</gene>
<dbReference type="GeneID" id="63783154"/>
<comment type="similarity">
    <text evidence="1">Belongs to the SEC10 family.</text>
</comment>
<dbReference type="InterPro" id="IPR009976">
    <property type="entry name" value="Sec10-like"/>
</dbReference>
<dbReference type="PANTHER" id="PTHR12100">
    <property type="entry name" value="SEC10"/>
    <property type="match status" value="1"/>
</dbReference>
<keyword evidence="2" id="KW-0813">Transport</keyword>
<feature type="coiled-coil region" evidence="5">
    <location>
        <begin position="57"/>
        <end position="91"/>
    </location>
</feature>
<dbReference type="GO" id="GO:0006887">
    <property type="term" value="P:exocytosis"/>
    <property type="evidence" value="ECO:0007669"/>
    <property type="project" value="UniProtKB-KW"/>
</dbReference>
<feature type="domain" description="Exocyst complex component Sec10 N-terminal" evidence="7">
    <location>
        <begin position="53"/>
        <end position="164"/>
    </location>
</feature>
<dbReference type="OrthoDB" id="125856at2759"/>
<accession>A0A1Y2FDC9</accession>
<dbReference type="RefSeq" id="XP_040725062.1">
    <property type="nucleotide sequence ID" value="XM_040866555.1"/>
</dbReference>
<reference evidence="8 9" key="1">
    <citation type="submission" date="2016-07" db="EMBL/GenBank/DDBJ databases">
        <title>Pervasive Adenine N6-methylation of Active Genes in Fungi.</title>
        <authorList>
            <consortium name="DOE Joint Genome Institute"/>
            <person name="Mondo S.J."/>
            <person name="Dannebaum R.O."/>
            <person name="Kuo R.C."/>
            <person name="Labutti K."/>
            <person name="Haridas S."/>
            <person name="Kuo A."/>
            <person name="Salamov A."/>
            <person name="Ahrendt S.R."/>
            <person name="Lipzen A."/>
            <person name="Sullivan W."/>
            <person name="Andreopoulos W.B."/>
            <person name="Clum A."/>
            <person name="Lindquist E."/>
            <person name="Daum C."/>
            <person name="Ramamoorthy G.K."/>
            <person name="Gryganskyi A."/>
            <person name="Culley D."/>
            <person name="Magnuson J.K."/>
            <person name="James T.Y."/>
            <person name="O'Malley M.A."/>
            <person name="Stajich J.E."/>
            <person name="Spatafora J.W."/>
            <person name="Visel A."/>
            <person name="Grigoriev I.V."/>
        </authorList>
    </citation>
    <scope>NUCLEOTIDE SEQUENCE [LARGE SCALE GENOMIC DNA]</scope>
    <source>
        <strain evidence="8 9">12-1054</strain>
    </source>
</reference>
<dbReference type="PANTHER" id="PTHR12100:SF0">
    <property type="entry name" value="EXOCYST COMPLEX COMPONENT 5"/>
    <property type="match status" value="1"/>
</dbReference>